<feature type="signal peptide" evidence="1">
    <location>
        <begin position="1"/>
        <end position="17"/>
    </location>
</feature>
<reference evidence="2" key="1">
    <citation type="submission" date="2021-01" db="EMBL/GenBank/DDBJ databases">
        <authorList>
            <person name="Corre E."/>
            <person name="Pelletier E."/>
            <person name="Niang G."/>
            <person name="Scheremetjew M."/>
            <person name="Finn R."/>
            <person name="Kale V."/>
            <person name="Holt S."/>
            <person name="Cochrane G."/>
            <person name="Meng A."/>
            <person name="Brown T."/>
            <person name="Cohen L."/>
        </authorList>
    </citation>
    <scope>NUCLEOTIDE SEQUENCE</scope>
    <source>
        <strain evidence="2">CCMP1594</strain>
    </source>
</reference>
<organism evidence="2">
    <name type="scientific">Eutreptiella gymnastica</name>
    <dbReference type="NCBI Taxonomy" id="73025"/>
    <lineage>
        <taxon>Eukaryota</taxon>
        <taxon>Discoba</taxon>
        <taxon>Euglenozoa</taxon>
        <taxon>Euglenida</taxon>
        <taxon>Spirocuta</taxon>
        <taxon>Euglenophyceae</taxon>
        <taxon>Eutreptiales</taxon>
        <taxon>Eutreptiaceae</taxon>
        <taxon>Eutreptiella</taxon>
    </lineage>
</organism>
<evidence type="ECO:0000256" key="1">
    <source>
        <dbReference type="SAM" id="SignalP"/>
    </source>
</evidence>
<feature type="chain" id="PRO_5031345147" description="Secreted protein" evidence="1">
    <location>
        <begin position="18"/>
        <end position="118"/>
    </location>
</feature>
<dbReference type="EMBL" id="HBJA01049129">
    <property type="protein sequence ID" value="CAE0806273.1"/>
    <property type="molecule type" value="Transcribed_RNA"/>
</dbReference>
<evidence type="ECO:0008006" key="3">
    <source>
        <dbReference type="Google" id="ProtNLM"/>
    </source>
</evidence>
<name>A0A7S4CTT8_9EUGL</name>
<sequence length="118" mass="12353">MGSSTFLGSGFLGVAMAQHCCWCGPISIFHVFQVCKFCIYPLCCISATASLGLGPDAHAALSGCTLASCTIASSTGAYPAFIFCRSSSERLAAPDSAQTCCILTAIVELSLQMLFQFF</sequence>
<gene>
    <name evidence="2" type="ORF">EGYM00163_LOCUS17399</name>
</gene>
<keyword evidence="1" id="KW-0732">Signal</keyword>
<dbReference type="AlphaFoldDB" id="A0A7S4CTT8"/>
<evidence type="ECO:0000313" key="2">
    <source>
        <dbReference type="EMBL" id="CAE0806273.1"/>
    </source>
</evidence>
<protein>
    <recommendedName>
        <fullName evidence="3">Secreted protein</fullName>
    </recommendedName>
</protein>
<accession>A0A7S4CTT8</accession>
<proteinExistence type="predicted"/>